<name>A0A0K2QQM5_9CAUD</name>
<reference evidence="1 2" key="1">
    <citation type="submission" date="2015-07" db="EMBL/GenBank/DDBJ databases">
        <title>Two Asian jumbo phage RSL2 and RSF1 infecting the phytopathogen Ralstonia solanacearum share common features related to the phi-KZ-like phages.</title>
        <authorList>
            <person name="Kawasaki T."/>
            <person name="Fujie M."/>
            <person name="Chatchawankanphanich O."/>
            <person name="Ogata H."/>
            <person name="Yamada T."/>
        </authorList>
    </citation>
    <scope>NUCLEOTIDE SEQUENCE [LARGE SCALE GENOMIC DNA]</scope>
    <source>
        <strain evidence="1 2">RSF1</strain>
    </source>
</reference>
<protein>
    <submittedName>
        <fullName evidence="1">Uncharacterized protein</fullName>
    </submittedName>
</protein>
<proteinExistence type="predicted"/>
<dbReference type="GeneID" id="26634564"/>
<dbReference type="KEGG" id="vg:26634564"/>
<accession>A0A0K2QQM5</accession>
<dbReference type="RefSeq" id="YP_009207907.2">
    <property type="nucleotide sequence ID" value="NC_028899.1"/>
</dbReference>
<keyword evidence="2" id="KW-1185">Reference proteome</keyword>
<evidence type="ECO:0000313" key="2">
    <source>
        <dbReference type="Proteomes" id="UP000202583"/>
    </source>
</evidence>
<evidence type="ECO:0000313" key="1">
    <source>
        <dbReference type="EMBL" id="BAS04895.2"/>
    </source>
</evidence>
<sequence length="134" mass="14460">MNSMRYLIECELATTDTTTNGFVVGTGDYPTSPHAGSAFSLNQYPATYPMYFQTTSGGSYRRIMPTLTNDLTMQRYSIRKDATGVYVTNVTKSVTQGAGAFDTGGDTFTRVGATSANTGALNGWVKNIRISQLP</sequence>
<organism evidence="1 2">
    <name type="scientific">Ralstonia phage RSF1</name>
    <dbReference type="NCBI Taxonomy" id="1689679"/>
    <lineage>
        <taxon>Viruses</taxon>
        <taxon>Duplodnaviria</taxon>
        <taxon>Heunggongvirae</taxon>
        <taxon>Uroviricota</taxon>
        <taxon>Caudoviricetes</taxon>
        <taxon>Chimalliviridae</taxon>
        <taxon>Chiangmaivirus</taxon>
        <taxon>Chiangmaivirus RSF1</taxon>
    </lineage>
</organism>
<dbReference type="EMBL" id="AP014927">
    <property type="protein sequence ID" value="BAS04895.2"/>
    <property type="molecule type" value="Genomic_DNA"/>
</dbReference>
<dbReference type="Proteomes" id="UP000202583">
    <property type="component" value="Segment"/>
</dbReference>